<dbReference type="KEGG" id="ami:Amir_7066"/>
<gene>
    <name evidence="1" type="ordered locus">Amir_7066</name>
</gene>
<evidence type="ECO:0000313" key="2">
    <source>
        <dbReference type="Proteomes" id="UP000002213"/>
    </source>
</evidence>
<dbReference type="RefSeq" id="WP_015805734.1">
    <property type="nucleotide sequence ID" value="NC_013093.1"/>
</dbReference>
<sequence length="110" mass="11831">MALLVAKAYKIIDRIKDAESRPDRLTNKDAGDVYRLFMGFPAAGVAASWHALTSDQRVGEVSTTGLALLRELFAGPRSPGANMAVAALAGDVPEDRVRQVCRAYVNRLSA</sequence>
<dbReference type="AlphaFoldDB" id="C6WSI7"/>
<organism evidence="1 2">
    <name type="scientific">Actinosynnema mirum (strain ATCC 29888 / DSM 43827 / JCM 3225 / NBRC 14064 / NCIMB 13271 / NRRL B-12336 / IMRU 3971 / 101)</name>
    <dbReference type="NCBI Taxonomy" id="446462"/>
    <lineage>
        <taxon>Bacteria</taxon>
        <taxon>Bacillati</taxon>
        <taxon>Actinomycetota</taxon>
        <taxon>Actinomycetes</taxon>
        <taxon>Pseudonocardiales</taxon>
        <taxon>Pseudonocardiaceae</taxon>
        <taxon>Actinosynnema</taxon>
    </lineage>
</organism>
<evidence type="ECO:0000313" key="1">
    <source>
        <dbReference type="EMBL" id="ACU40857.1"/>
    </source>
</evidence>
<protein>
    <submittedName>
        <fullName evidence="1">Uncharacterized protein</fullName>
    </submittedName>
</protein>
<reference evidence="1 2" key="1">
    <citation type="journal article" date="2009" name="Stand. Genomic Sci.">
        <title>Complete genome sequence of Actinosynnema mirum type strain (101).</title>
        <authorList>
            <person name="Land M."/>
            <person name="Lapidus A."/>
            <person name="Mayilraj S."/>
            <person name="Chen F."/>
            <person name="Copeland A."/>
            <person name="Del Rio T.G."/>
            <person name="Nolan M."/>
            <person name="Lucas S."/>
            <person name="Tice H."/>
            <person name="Cheng J.F."/>
            <person name="Chertkov O."/>
            <person name="Bruce D."/>
            <person name="Goodwin L."/>
            <person name="Pitluck S."/>
            <person name="Rohde M."/>
            <person name="Goker M."/>
            <person name="Pati A."/>
            <person name="Ivanova N."/>
            <person name="Mavromatis K."/>
            <person name="Chen A."/>
            <person name="Palaniappan K."/>
            <person name="Hauser L."/>
            <person name="Chang Y.J."/>
            <person name="Jeffries C.C."/>
            <person name="Brettin T."/>
            <person name="Detter J.C."/>
            <person name="Han C."/>
            <person name="Chain P."/>
            <person name="Tindall B.J."/>
            <person name="Bristow J."/>
            <person name="Eisen J.A."/>
            <person name="Markowitz V."/>
            <person name="Hugenholtz P."/>
            <person name="Kyrpides N.C."/>
            <person name="Klenk H.P."/>
        </authorList>
    </citation>
    <scope>NUCLEOTIDE SEQUENCE [LARGE SCALE GENOMIC DNA]</scope>
    <source>
        <strain evidence="2">ATCC 29888 / DSM 43827 / JCM 3225 / NBRC 14064 / NCIMB 13271 / NRRL B-12336 / IMRU 3971 / 101</strain>
    </source>
</reference>
<dbReference type="Proteomes" id="UP000002213">
    <property type="component" value="Chromosome"/>
</dbReference>
<name>C6WSI7_ACTMD</name>
<keyword evidence="2" id="KW-1185">Reference proteome</keyword>
<accession>C6WSI7</accession>
<dbReference type="HOGENOM" id="CLU_2165562_0_0_11"/>
<dbReference type="EMBL" id="CP001630">
    <property type="protein sequence ID" value="ACU40857.1"/>
    <property type="molecule type" value="Genomic_DNA"/>
</dbReference>
<proteinExistence type="predicted"/>